<dbReference type="RefSeq" id="WP_087479888.1">
    <property type="nucleotide sequence ID" value="NZ_AP024883.1"/>
</dbReference>
<reference evidence="2 5" key="2">
    <citation type="submission" date="2023-11" db="EMBL/GenBank/DDBJ databases">
        <title>Plant-associative lifestyle of Vibrio porteresiae and its evolutionary dynamics.</title>
        <authorList>
            <person name="Rameshkumar N."/>
            <person name="Kirti K."/>
        </authorList>
    </citation>
    <scope>NUCLEOTIDE SEQUENCE [LARGE SCALE GENOMIC DNA]</scope>
    <source>
        <strain evidence="2 5">MSSRF38</strain>
    </source>
</reference>
<gene>
    <name evidence="2" type="ORF">SBX37_10680</name>
    <name evidence="3" type="ORF">VIM7927_01133</name>
</gene>
<dbReference type="AlphaFoldDB" id="A0A1Y6IQH8"/>
<proteinExistence type="predicted"/>
<dbReference type="PROSITE" id="PS51750">
    <property type="entry name" value="BRO_N"/>
    <property type="match status" value="1"/>
</dbReference>
<name>A0A1Y6IQH8_9VIBR</name>
<dbReference type="PANTHER" id="PTHR36180:SF2">
    <property type="entry name" value="BRO FAMILY PROTEIN"/>
    <property type="match status" value="1"/>
</dbReference>
<dbReference type="Pfam" id="PF02498">
    <property type="entry name" value="Bro-N"/>
    <property type="match status" value="1"/>
</dbReference>
<dbReference type="EMBL" id="FXXI01000001">
    <property type="protein sequence ID" value="SMR99897.1"/>
    <property type="molecule type" value="Genomic_DNA"/>
</dbReference>
<protein>
    <submittedName>
        <fullName evidence="2">BRO family protein</fullName>
    </submittedName>
</protein>
<evidence type="ECO:0000313" key="3">
    <source>
        <dbReference type="EMBL" id="SMR99897.1"/>
    </source>
</evidence>
<dbReference type="Proteomes" id="UP000196125">
    <property type="component" value="Unassembled WGS sequence"/>
</dbReference>
<evidence type="ECO:0000259" key="1">
    <source>
        <dbReference type="PROSITE" id="PS51750"/>
    </source>
</evidence>
<dbReference type="OrthoDB" id="5574448at2"/>
<organism evidence="3 4">
    <name type="scientific">Vibrio mangrovi</name>
    <dbReference type="NCBI Taxonomy" id="474394"/>
    <lineage>
        <taxon>Bacteria</taxon>
        <taxon>Pseudomonadati</taxon>
        <taxon>Pseudomonadota</taxon>
        <taxon>Gammaproteobacteria</taxon>
        <taxon>Vibrionales</taxon>
        <taxon>Vibrionaceae</taxon>
        <taxon>Vibrio</taxon>
    </lineage>
</organism>
<evidence type="ECO:0000313" key="2">
    <source>
        <dbReference type="EMBL" id="MDW6003313.1"/>
    </source>
</evidence>
<accession>A0A1Y6IQH8</accession>
<dbReference type="EMBL" id="JAWRCO010000001">
    <property type="protein sequence ID" value="MDW6003313.1"/>
    <property type="molecule type" value="Genomic_DNA"/>
</dbReference>
<evidence type="ECO:0000313" key="4">
    <source>
        <dbReference type="Proteomes" id="UP000196125"/>
    </source>
</evidence>
<dbReference type="InterPro" id="IPR003497">
    <property type="entry name" value="BRO_N_domain"/>
</dbReference>
<evidence type="ECO:0000313" key="5">
    <source>
        <dbReference type="Proteomes" id="UP001283366"/>
    </source>
</evidence>
<sequence length="246" mass="28244">MMRKESTPLQKTSVHMESNFRSANTLEVFNSPQFGDLTVLTHADGNPWFIGKEVALKLGHKNINDALTRYARKRKLSRDFRLSSHRYFGQRGIVLIPESDLYRLTMKSTLPEAEAFQDWICEEVLPSIRKYGAYAQGQAMFSAEELMAKALLIAENTLNERAQENDLLSSTIEDLTHQFAVGMTIPAFCMQLNGVNTREVQNTLVTHKGAYMLYKLYRNNKLPMRKNWDHKFTTSQLTKAQQTAHH</sequence>
<dbReference type="SMART" id="SM01040">
    <property type="entry name" value="Bro-N"/>
    <property type="match status" value="1"/>
</dbReference>
<reference evidence="3 4" key="1">
    <citation type="submission" date="2017-05" db="EMBL/GenBank/DDBJ databases">
        <authorList>
            <person name="Song R."/>
            <person name="Chenine A.L."/>
            <person name="Ruprecht R.M."/>
        </authorList>
    </citation>
    <scope>NUCLEOTIDE SEQUENCE [LARGE SCALE GENOMIC DNA]</scope>
    <source>
        <strain evidence="3 4">CECT 7927</strain>
    </source>
</reference>
<dbReference type="Proteomes" id="UP001283366">
    <property type="component" value="Unassembled WGS sequence"/>
</dbReference>
<dbReference type="PANTHER" id="PTHR36180">
    <property type="entry name" value="DNA-BINDING PROTEIN-RELATED-RELATED"/>
    <property type="match status" value="1"/>
</dbReference>
<feature type="domain" description="Bro-N" evidence="1">
    <location>
        <begin position="23"/>
        <end position="132"/>
    </location>
</feature>
<keyword evidence="5" id="KW-1185">Reference proteome</keyword>